<keyword evidence="5" id="KW-1003">Cell membrane</keyword>
<feature type="transmembrane region" description="Helical" evidence="5">
    <location>
        <begin position="28"/>
        <end position="49"/>
    </location>
</feature>
<dbReference type="RefSeq" id="WP_192758483.1">
    <property type="nucleotide sequence ID" value="NZ_JADBDZ010000001.1"/>
</dbReference>
<feature type="transmembrane region" description="Helical" evidence="5">
    <location>
        <begin position="95"/>
        <end position="117"/>
    </location>
</feature>
<organism evidence="8 9">
    <name type="scientific">Actinomadura algeriensis</name>
    <dbReference type="NCBI Taxonomy" id="1679523"/>
    <lineage>
        <taxon>Bacteria</taxon>
        <taxon>Bacillati</taxon>
        <taxon>Actinomycetota</taxon>
        <taxon>Actinomycetes</taxon>
        <taxon>Streptosporangiales</taxon>
        <taxon>Thermomonosporaceae</taxon>
        <taxon>Actinomadura</taxon>
    </lineage>
</organism>
<comment type="caution">
    <text evidence="8">The sequence shown here is derived from an EMBL/GenBank/DDBJ whole genome shotgun (WGS) entry which is preliminary data.</text>
</comment>
<dbReference type="NCBIfam" id="NF004741">
    <property type="entry name" value="PRK06076.1-2"/>
    <property type="match status" value="1"/>
</dbReference>
<dbReference type="Proteomes" id="UP000627838">
    <property type="component" value="Unassembled WGS sequence"/>
</dbReference>
<feature type="region of interest" description="Disordered" evidence="7">
    <location>
        <begin position="395"/>
        <end position="467"/>
    </location>
</feature>
<proteinExistence type="inferred from homology"/>
<gene>
    <name evidence="5" type="primary">nuoH</name>
    <name evidence="8" type="ORF">H4W34_001495</name>
</gene>
<evidence type="ECO:0000256" key="7">
    <source>
        <dbReference type="SAM" id="MobiDB-lite"/>
    </source>
</evidence>
<dbReference type="PANTHER" id="PTHR11432">
    <property type="entry name" value="NADH DEHYDROGENASE SUBUNIT 1"/>
    <property type="match status" value="1"/>
</dbReference>
<protein>
    <recommendedName>
        <fullName evidence="5">NADH-quinone oxidoreductase subunit H</fullName>
        <ecNumber evidence="5">7.1.1.-</ecNumber>
    </recommendedName>
    <alternativeName>
        <fullName evidence="5">NADH dehydrogenase I subunit H</fullName>
    </alternativeName>
    <alternativeName>
        <fullName evidence="5">NDH-1 subunit H</fullName>
    </alternativeName>
</protein>
<keyword evidence="5" id="KW-0874">Quinone</keyword>
<dbReference type="NCBIfam" id="NF004743">
    <property type="entry name" value="PRK06076.1-4"/>
    <property type="match status" value="1"/>
</dbReference>
<evidence type="ECO:0000256" key="5">
    <source>
        <dbReference type="HAMAP-Rule" id="MF_01350"/>
    </source>
</evidence>
<keyword evidence="3 5" id="KW-1133">Transmembrane helix</keyword>
<evidence type="ECO:0000313" key="9">
    <source>
        <dbReference type="Proteomes" id="UP000627838"/>
    </source>
</evidence>
<keyword evidence="2 5" id="KW-0812">Transmembrane</keyword>
<comment type="subunit">
    <text evidence="5">NDH-1 is composed of 14 different subunits. Subunits NuoA, H, J, K, L, M, N constitute the membrane sector of the complex.</text>
</comment>
<feature type="transmembrane region" description="Helical" evidence="5">
    <location>
        <begin position="339"/>
        <end position="358"/>
    </location>
</feature>
<keyword evidence="4 5" id="KW-0472">Membrane</keyword>
<name>A0ABR9JM74_9ACTN</name>
<keyword evidence="9" id="KW-1185">Reference proteome</keyword>
<feature type="transmembrane region" description="Helical" evidence="5">
    <location>
        <begin position="257"/>
        <end position="280"/>
    </location>
</feature>
<dbReference type="PROSITE" id="PS00667">
    <property type="entry name" value="COMPLEX1_ND1_1"/>
    <property type="match status" value="1"/>
</dbReference>
<dbReference type="EC" id="7.1.1.-" evidence="5"/>
<comment type="catalytic activity">
    <reaction evidence="5">
        <text>a quinone + NADH + 5 H(+)(in) = a quinol + NAD(+) + 4 H(+)(out)</text>
        <dbReference type="Rhea" id="RHEA:57888"/>
        <dbReference type="ChEBI" id="CHEBI:15378"/>
        <dbReference type="ChEBI" id="CHEBI:24646"/>
        <dbReference type="ChEBI" id="CHEBI:57540"/>
        <dbReference type="ChEBI" id="CHEBI:57945"/>
        <dbReference type="ChEBI" id="CHEBI:132124"/>
    </reaction>
</comment>
<dbReference type="Pfam" id="PF00146">
    <property type="entry name" value="NADHdh"/>
    <property type="match status" value="1"/>
</dbReference>
<feature type="transmembrane region" description="Helical" evidence="5">
    <location>
        <begin position="179"/>
        <end position="198"/>
    </location>
</feature>
<feature type="transmembrane region" description="Helical" evidence="5">
    <location>
        <begin position="300"/>
        <end position="318"/>
    </location>
</feature>
<dbReference type="EMBL" id="JADBDZ010000001">
    <property type="protein sequence ID" value="MBE1531662.1"/>
    <property type="molecule type" value="Genomic_DNA"/>
</dbReference>
<evidence type="ECO:0000256" key="1">
    <source>
        <dbReference type="ARBA" id="ARBA00004141"/>
    </source>
</evidence>
<evidence type="ECO:0000313" key="8">
    <source>
        <dbReference type="EMBL" id="MBE1531662.1"/>
    </source>
</evidence>
<dbReference type="PANTHER" id="PTHR11432:SF3">
    <property type="entry name" value="NADH-UBIQUINONE OXIDOREDUCTASE CHAIN 1"/>
    <property type="match status" value="1"/>
</dbReference>
<feature type="transmembrane region" description="Helical" evidence="5">
    <location>
        <begin position="137"/>
        <end position="158"/>
    </location>
</feature>
<feature type="transmembrane region" description="Helical" evidence="5">
    <location>
        <begin position="364"/>
        <end position="385"/>
    </location>
</feature>
<evidence type="ECO:0000256" key="4">
    <source>
        <dbReference type="ARBA" id="ARBA00023136"/>
    </source>
</evidence>
<feature type="compositionally biased region" description="Gly residues" evidence="7">
    <location>
        <begin position="418"/>
        <end position="427"/>
    </location>
</feature>
<dbReference type="HAMAP" id="MF_01350">
    <property type="entry name" value="NDH1_NuoH"/>
    <property type="match status" value="1"/>
</dbReference>
<keyword evidence="5 6" id="KW-0520">NAD</keyword>
<comment type="subcellular location">
    <subcellularLocation>
        <location evidence="5 6">Cell membrane</location>
        <topology evidence="5 6">Multi-pass membrane protein</topology>
    </subcellularLocation>
    <subcellularLocation>
        <location evidence="1">Membrane</location>
        <topology evidence="1">Multi-pass membrane protein</topology>
    </subcellularLocation>
</comment>
<evidence type="ECO:0000256" key="6">
    <source>
        <dbReference type="RuleBase" id="RU000471"/>
    </source>
</evidence>
<keyword evidence="5" id="KW-0830">Ubiquinone</keyword>
<comment type="similarity">
    <text evidence="5 6">Belongs to the complex I subunit 1 family.</text>
</comment>
<dbReference type="InterPro" id="IPR001694">
    <property type="entry name" value="NADH_UbQ_OxRdtase_su1/FPO"/>
</dbReference>
<accession>A0ABR9JM74</accession>
<keyword evidence="5" id="KW-1278">Translocase</keyword>
<feature type="transmembrane region" description="Helical" evidence="5">
    <location>
        <begin position="210"/>
        <end position="228"/>
    </location>
</feature>
<sequence>MSPLAAAPLAAPADPTLADFGKDPWWLIGGKVLVIFVFLVLTVLLSMWVERRVIGRMQLRVGPNRAGPQGLLQGLADGVKLALKEDIVPRQVDKVVFVLAPVMSAVPAFISFVIIPFGPTVSVFGHQTPLQGTDLPVAVLLVLAMASMGVYGIVLAGWSSMSPYSLLGGLRSSAQVISYEIAMGLSFVAVFLFAGSMSTSEIVAAQHDKWFAVLLLPSFIVYVITMMGESNRIPFDLPEGEGELVGGFHTEYSSLKFAMFFLAEYINLATLSALATTLFLGGWRAPAPISTVWEGANSGWWPVLWFMVKIWLFIWFFVWLRASLPRVRYDQLMKLGWKVLMPFSLAWIVLVATIRAFRNDGYDMRQIVIVAAVAAAIVLVLGVIWEMIRGGDDDKEAAKRRTGGAGGPATGGATAATGAGGPAGGGFPVPPMDAPHYHGRGGAARVQTPPGPSTIETPSEEVTSGSH</sequence>
<dbReference type="PROSITE" id="PS00668">
    <property type="entry name" value="COMPLEX1_ND1_2"/>
    <property type="match status" value="1"/>
</dbReference>
<comment type="function">
    <text evidence="5">NDH-1 shuttles electrons from NADH, via FMN and iron-sulfur (Fe-S) centers, to quinones in the respiratory chain. The immediate electron acceptor for the enzyme in this species is believed to be ubiquinone. Couples the redox reaction to proton translocation (for every two electrons transferred, four hydrogen ions are translocated across the cytoplasmic membrane), and thus conserves the redox energy in a proton gradient. This subunit may bind ubiquinone.</text>
</comment>
<evidence type="ECO:0000256" key="2">
    <source>
        <dbReference type="ARBA" id="ARBA00022692"/>
    </source>
</evidence>
<reference evidence="8 9" key="1">
    <citation type="submission" date="2020-10" db="EMBL/GenBank/DDBJ databases">
        <title>Sequencing the genomes of 1000 actinobacteria strains.</title>
        <authorList>
            <person name="Klenk H.-P."/>
        </authorList>
    </citation>
    <scope>NUCLEOTIDE SEQUENCE [LARGE SCALE GENOMIC DNA]</scope>
    <source>
        <strain evidence="8 9">DSM 46744</strain>
    </source>
</reference>
<evidence type="ECO:0000256" key="3">
    <source>
        <dbReference type="ARBA" id="ARBA00022989"/>
    </source>
</evidence>
<feature type="compositionally biased region" description="Polar residues" evidence="7">
    <location>
        <begin position="454"/>
        <end position="467"/>
    </location>
</feature>
<dbReference type="InterPro" id="IPR018086">
    <property type="entry name" value="NADH_UbQ_OxRdtase_su1_CS"/>
</dbReference>